<evidence type="ECO:0000313" key="11">
    <source>
        <dbReference type="Proteomes" id="UP001292094"/>
    </source>
</evidence>
<accession>A0AAE1NC35</accession>
<keyword evidence="3" id="KW-0808">Transferase</keyword>
<evidence type="ECO:0000256" key="5">
    <source>
        <dbReference type="ARBA" id="ARBA00022968"/>
    </source>
</evidence>
<evidence type="ECO:0000313" key="10">
    <source>
        <dbReference type="EMBL" id="KAK4286647.1"/>
    </source>
</evidence>
<comment type="subcellular location">
    <subcellularLocation>
        <location evidence="1">Membrane</location>
        <topology evidence="1">Single-pass type II membrane protein</topology>
    </subcellularLocation>
</comment>
<dbReference type="Pfam" id="PF02434">
    <property type="entry name" value="Fringe"/>
    <property type="match status" value="1"/>
</dbReference>
<evidence type="ECO:0000256" key="4">
    <source>
        <dbReference type="ARBA" id="ARBA00022692"/>
    </source>
</evidence>
<dbReference type="GO" id="GO:0016757">
    <property type="term" value="F:glycosyltransferase activity"/>
    <property type="evidence" value="ECO:0007669"/>
    <property type="project" value="UniProtKB-KW"/>
</dbReference>
<evidence type="ECO:0000256" key="6">
    <source>
        <dbReference type="ARBA" id="ARBA00022989"/>
    </source>
</evidence>
<evidence type="ECO:0000256" key="1">
    <source>
        <dbReference type="ARBA" id="ARBA00004606"/>
    </source>
</evidence>
<keyword evidence="4" id="KW-0812">Transmembrane</keyword>
<sequence length="182" mass="20236">MRVKVRTAMQQTVAVCGAVTLCVVVFQNFAPSATSETVQGHSSQALRYPRLSKAWPDRAPRSLASDYELTAGGEGNAVVGERKDASVEVEEEEGRGKERQEEERWRAMNTLVATATTRPETQLDDIFISVKTTRTFHRTRLDLLLKTWFQLAPKQVSRCLSLCCCCRVWSCRTVVLAVAVAG</sequence>
<dbReference type="EMBL" id="JAWZYT010007452">
    <property type="protein sequence ID" value="KAK4286647.1"/>
    <property type="molecule type" value="Genomic_DNA"/>
</dbReference>
<evidence type="ECO:0000259" key="9">
    <source>
        <dbReference type="Pfam" id="PF02434"/>
    </source>
</evidence>
<evidence type="ECO:0000256" key="2">
    <source>
        <dbReference type="ARBA" id="ARBA00022676"/>
    </source>
</evidence>
<gene>
    <name evidence="10" type="ORF">Pmani_040263</name>
</gene>
<keyword evidence="6" id="KW-1133">Transmembrane helix</keyword>
<dbReference type="InterPro" id="IPR003378">
    <property type="entry name" value="Fringe-like_glycosylTrfase"/>
</dbReference>
<evidence type="ECO:0000256" key="8">
    <source>
        <dbReference type="SAM" id="MobiDB-lite"/>
    </source>
</evidence>
<dbReference type="Proteomes" id="UP001292094">
    <property type="component" value="Unassembled WGS sequence"/>
</dbReference>
<protein>
    <recommendedName>
        <fullName evidence="9">Fringe-like glycosyltransferase domain-containing protein</fullName>
    </recommendedName>
</protein>
<comment type="caution">
    <text evidence="10">The sequence shown here is derived from an EMBL/GenBank/DDBJ whole genome shotgun (WGS) entry which is preliminary data.</text>
</comment>
<dbReference type="Gene3D" id="3.90.550.50">
    <property type="match status" value="1"/>
</dbReference>
<dbReference type="GO" id="GO:0016020">
    <property type="term" value="C:membrane"/>
    <property type="evidence" value="ECO:0007669"/>
    <property type="project" value="UniProtKB-SubCell"/>
</dbReference>
<keyword evidence="7" id="KW-0472">Membrane</keyword>
<feature type="region of interest" description="Disordered" evidence="8">
    <location>
        <begin position="80"/>
        <end position="102"/>
    </location>
</feature>
<dbReference type="AlphaFoldDB" id="A0AAE1NC35"/>
<organism evidence="10 11">
    <name type="scientific">Petrolisthes manimaculis</name>
    <dbReference type="NCBI Taxonomy" id="1843537"/>
    <lineage>
        <taxon>Eukaryota</taxon>
        <taxon>Metazoa</taxon>
        <taxon>Ecdysozoa</taxon>
        <taxon>Arthropoda</taxon>
        <taxon>Crustacea</taxon>
        <taxon>Multicrustacea</taxon>
        <taxon>Malacostraca</taxon>
        <taxon>Eumalacostraca</taxon>
        <taxon>Eucarida</taxon>
        <taxon>Decapoda</taxon>
        <taxon>Pleocyemata</taxon>
        <taxon>Anomura</taxon>
        <taxon>Galatheoidea</taxon>
        <taxon>Porcellanidae</taxon>
        <taxon>Petrolisthes</taxon>
    </lineage>
</organism>
<keyword evidence="11" id="KW-1185">Reference proteome</keyword>
<name>A0AAE1NC35_9EUCA</name>
<keyword evidence="5" id="KW-0735">Signal-anchor</keyword>
<evidence type="ECO:0000256" key="3">
    <source>
        <dbReference type="ARBA" id="ARBA00022679"/>
    </source>
</evidence>
<proteinExistence type="predicted"/>
<feature type="domain" description="Fringe-like glycosyltransferase" evidence="9">
    <location>
        <begin position="120"/>
        <end position="155"/>
    </location>
</feature>
<evidence type="ECO:0000256" key="7">
    <source>
        <dbReference type="ARBA" id="ARBA00023136"/>
    </source>
</evidence>
<keyword evidence="2" id="KW-0328">Glycosyltransferase</keyword>
<reference evidence="10" key="1">
    <citation type="submission" date="2023-11" db="EMBL/GenBank/DDBJ databases">
        <title>Genome assemblies of two species of porcelain crab, Petrolisthes cinctipes and Petrolisthes manimaculis (Anomura: Porcellanidae).</title>
        <authorList>
            <person name="Angst P."/>
        </authorList>
    </citation>
    <scope>NUCLEOTIDE SEQUENCE</scope>
    <source>
        <strain evidence="10">PB745_02</strain>
        <tissue evidence="10">Gill</tissue>
    </source>
</reference>